<comment type="caution">
    <text evidence="2">The sequence shown here is derived from an EMBL/GenBank/DDBJ whole genome shotgun (WGS) entry which is preliminary data.</text>
</comment>
<feature type="compositionally biased region" description="Polar residues" evidence="1">
    <location>
        <begin position="79"/>
        <end position="92"/>
    </location>
</feature>
<feature type="compositionally biased region" description="Polar residues" evidence="1">
    <location>
        <begin position="113"/>
        <end position="126"/>
    </location>
</feature>
<reference evidence="2 3" key="1">
    <citation type="submission" date="2018-08" db="EMBL/GenBank/DDBJ databases">
        <title>Meiothermus terrae DSM 26712 genome sequencing project.</title>
        <authorList>
            <person name="Da Costa M.S."/>
            <person name="Albuquerque L."/>
            <person name="Raposo P."/>
            <person name="Froufe H.J.C."/>
            <person name="Barroso C.S."/>
            <person name="Egas C."/>
        </authorList>
    </citation>
    <scope>NUCLEOTIDE SEQUENCE [LARGE SCALE GENOMIC DNA]</scope>
    <source>
        <strain evidence="2 3">DSM 26712</strain>
    </source>
</reference>
<name>A0A399DTA7_9DEIN</name>
<feature type="region of interest" description="Disordered" evidence="1">
    <location>
        <begin position="78"/>
        <end position="126"/>
    </location>
</feature>
<feature type="compositionally biased region" description="Polar residues" evidence="1">
    <location>
        <begin position="34"/>
        <end position="50"/>
    </location>
</feature>
<evidence type="ECO:0000313" key="2">
    <source>
        <dbReference type="EMBL" id="RIH74368.1"/>
    </source>
</evidence>
<dbReference type="Proteomes" id="UP000265715">
    <property type="component" value="Unassembled WGS sequence"/>
</dbReference>
<dbReference type="EMBL" id="QXDL01000419">
    <property type="protein sequence ID" value="RIH74368.1"/>
    <property type="molecule type" value="Genomic_DNA"/>
</dbReference>
<dbReference type="AlphaFoldDB" id="A0A399DTA7"/>
<sequence>MAWPPASSAARMAATMPSTIPLGATRSAPAWAWETTTLPSPSSKQTTSPWPSRLSRLVPPQIMGSAMAAVPALVPPTQAPSANLRRSTSSAGVPSRARVILRWSPPPKKKPPQRSSRASTSGSWARSAAFSTVMSTSSGSAPWRANAAPSLRRLAAGSGLAVPKIATRGPACSRMRPNTATLSACKAPPTRTTVPTSEAYPAQASSDCGFEQRLKAASHARFG</sequence>
<keyword evidence="3" id="KW-1185">Reference proteome</keyword>
<accession>A0A399DTA7</accession>
<evidence type="ECO:0000313" key="3">
    <source>
        <dbReference type="Proteomes" id="UP000265715"/>
    </source>
</evidence>
<evidence type="ECO:0000256" key="1">
    <source>
        <dbReference type="SAM" id="MobiDB-lite"/>
    </source>
</evidence>
<protein>
    <submittedName>
        <fullName evidence="2">Uncharacterized protein</fullName>
    </submittedName>
</protein>
<organism evidence="2 3">
    <name type="scientific">Calidithermus terrae</name>
    <dbReference type="NCBI Taxonomy" id="1408545"/>
    <lineage>
        <taxon>Bacteria</taxon>
        <taxon>Thermotogati</taxon>
        <taxon>Deinococcota</taxon>
        <taxon>Deinococci</taxon>
        <taxon>Thermales</taxon>
        <taxon>Thermaceae</taxon>
        <taxon>Calidithermus</taxon>
    </lineage>
</organism>
<feature type="region of interest" description="Disordered" evidence="1">
    <location>
        <begin position="34"/>
        <end position="56"/>
    </location>
</feature>
<proteinExistence type="predicted"/>
<gene>
    <name evidence="2" type="ORF">Mterra_04085</name>
</gene>